<dbReference type="PANTHER" id="PTHR24273">
    <property type="entry name" value="FI04643P-RELATED"/>
    <property type="match status" value="1"/>
</dbReference>
<feature type="chain" id="PRO_5040210660" evidence="4">
    <location>
        <begin position="22"/>
        <end position="859"/>
    </location>
</feature>
<reference evidence="6" key="1">
    <citation type="submission" date="2021-10" db="EMBL/GenBank/DDBJ databases">
        <title>Tropical sea cucumber genome reveals ecological adaptation and Cuvierian tubules defense mechanism.</title>
        <authorList>
            <person name="Chen T."/>
        </authorList>
    </citation>
    <scope>NUCLEOTIDE SEQUENCE</scope>
    <source>
        <strain evidence="6">Nanhai2018</strain>
        <tissue evidence="6">Muscle</tissue>
    </source>
</reference>
<name>A0A9Q1H1J4_HOLLE</name>
<evidence type="ECO:0000313" key="6">
    <source>
        <dbReference type="EMBL" id="KAJ8029220.1"/>
    </source>
</evidence>
<dbReference type="Pfam" id="PF02494">
    <property type="entry name" value="HYR"/>
    <property type="match status" value="5"/>
</dbReference>
<evidence type="ECO:0000256" key="2">
    <source>
        <dbReference type="SAM" id="MobiDB-lite"/>
    </source>
</evidence>
<keyword evidence="7" id="KW-1185">Reference proteome</keyword>
<keyword evidence="3" id="KW-1133">Transmembrane helix</keyword>
<feature type="domain" description="HYR" evidence="5">
    <location>
        <begin position="22"/>
        <end position="101"/>
    </location>
</feature>
<evidence type="ECO:0000256" key="1">
    <source>
        <dbReference type="ARBA" id="ARBA00022737"/>
    </source>
</evidence>
<keyword evidence="3" id="KW-0812">Transmembrane</keyword>
<organism evidence="6 7">
    <name type="scientific">Holothuria leucospilota</name>
    <name type="common">Black long sea cucumber</name>
    <name type="synonym">Mertensiothuria leucospilota</name>
    <dbReference type="NCBI Taxonomy" id="206669"/>
    <lineage>
        <taxon>Eukaryota</taxon>
        <taxon>Metazoa</taxon>
        <taxon>Echinodermata</taxon>
        <taxon>Eleutherozoa</taxon>
        <taxon>Echinozoa</taxon>
        <taxon>Holothuroidea</taxon>
        <taxon>Aspidochirotacea</taxon>
        <taxon>Aspidochirotida</taxon>
        <taxon>Holothuriidae</taxon>
        <taxon>Holothuria</taxon>
    </lineage>
</organism>
<evidence type="ECO:0000256" key="4">
    <source>
        <dbReference type="SAM" id="SignalP"/>
    </source>
</evidence>
<protein>
    <submittedName>
        <fullName evidence="6">Hyalin</fullName>
    </submittedName>
</protein>
<dbReference type="AlphaFoldDB" id="A0A9Q1H1J4"/>
<feature type="domain" description="HYR" evidence="5">
    <location>
        <begin position="102"/>
        <end position="185"/>
    </location>
</feature>
<feature type="domain" description="HYR" evidence="5">
    <location>
        <begin position="186"/>
        <end position="271"/>
    </location>
</feature>
<feature type="region of interest" description="Disordered" evidence="2">
    <location>
        <begin position="835"/>
        <end position="859"/>
    </location>
</feature>
<keyword evidence="3" id="KW-0472">Membrane</keyword>
<keyword evidence="4" id="KW-0732">Signal</keyword>
<feature type="transmembrane region" description="Helical" evidence="3">
    <location>
        <begin position="673"/>
        <end position="698"/>
    </location>
</feature>
<feature type="region of interest" description="Disordered" evidence="2">
    <location>
        <begin position="712"/>
        <end position="753"/>
    </location>
</feature>
<feature type="domain" description="HYR" evidence="5">
    <location>
        <begin position="506"/>
        <end position="593"/>
    </location>
</feature>
<sequence length="859" mass="94731">MFLKGFWNLVLIFVLSPSSDAQSFPPPDILNCPPNILHAIPYEEESTIVTWQQPSSDPQLTPTRSHIPGTRFNAGKTSVRYTFRSSLDVTANCDFTVEVKRIDTTPPKIEQCPRGVSAPISPNERSVSVNWTEPTATDNTGTEVRTTKTHSPGDMFVRGFTRVNYTFTDTTGNINLCSFTVTVYLVDNIPPTIENCPSDVTMRVQNHSVYEAVSWMEPSATDETSQNVDLEVYRSHSPGDRFRAGVTNVLYVFADESQNAVFCTFQIHLDPPEAPRVSSCPRSRVEIVENNDPEPAVTDQENPQFITVGTSIAVTETPSNPWNRTFVQRQLSPGNDVVCSYDVYIFRIDTIAPDIANCQSRREVMTASLGLGAWAGSVTVPDFTTDFTVSYNPEAIESYPFPVGETVLAVLLEDDAKNSRVCSISVVVNPTIIGCPKRIRGESKTNENSLEVYWPSPSSLRGFPISVTPPSGSLFMMESTLVQHVFAESPDGSGVREICEFEVIVTEENPLEITSCPEDIVMTLLSDSDSVVVTWELPGAENKLGSEFKVIGISTTHNSGDDFSVGDTSVVYVFESGDERFQINCTFSVSVKDITPPEFLGCPSHVRLSVLAWYGTFDWKQEIVPKDNSNITEVFASHEANFRYPLGETPVNLTVVDSSGNRAVCSFPVTVSLILPLPVLILLGVVILLIVVFIISCCCRCRKRWSKKDEGAPLSQDIQSLNGHHSNKGYDNQQAQGGKNSKEISDPPLTEGNKYLSEMEMNSMHPSKPTPQNNAGGYVYVAETAPPVPTTPRPSKVEYVNDSVGLKNVKKSSTVVAPTLSDEGYLKPTEHQYLSADNIGNPNEYSYAYDHDHRRHPQS</sequence>
<feature type="domain" description="HYR" evidence="5">
    <location>
        <begin position="594"/>
        <end position="673"/>
    </location>
</feature>
<comment type="caution">
    <text evidence="6">The sequence shown here is derived from an EMBL/GenBank/DDBJ whole genome shotgun (WGS) entry which is preliminary data.</text>
</comment>
<keyword evidence="1" id="KW-0677">Repeat</keyword>
<dbReference type="OrthoDB" id="6515930at2759"/>
<evidence type="ECO:0000259" key="5">
    <source>
        <dbReference type="PROSITE" id="PS50825"/>
    </source>
</evidence>
<gene>
    <name evidence="6" type="ORF">HOLleu_28562</name>
</gene>
<dbReference type="Proteomes" id="UP001152320">
    <property type="component" value="Chromosome 14"/>
</dbReference>
<evidence type="ECO:0000313" key="7">
    <source>
        <dbReference type="Proteomes" id="UP001152320"/>
    </source>
</evidence>
<dbReference type="InterPro" id="IPR003410">
    <property type="entry name" value="HYR_dom"/>
</dbReference>
<dbReference type="PROSITE" id="PS50825">
    <property type="entry name" value="HYR"/>
    <property type="match status" value="5"/>
</dbReference>
<dbReference type="EMBL" id="JAIZAY010000014">
    <property type="protein sequence ID" value="KAJ8029220.1"/>
    <property type="molecule type" value="Genomic_DNA"/>
</dbReference>
<proteinExistence type="predicted"/>
<accession>A0A9Q1H1J4</accession>
<evidence type="ECO:0000256" key="3">
    <source>
        <dbReference type="SAM" id="Phobius"/>
    </source>
</evidence>
<feature type="signal peptide" evidence="4">
    <location>
        <begin position="1"/>
        <end position="21"/>
    </location>
</feature>
<feature type="compositionally biased region" description="Polar residues" evidence="2">
    <location>
        <begin position="716"/>
        <end position="739"/>
    </location>
</feature>
<dbReference type="PANTHER" id="PTHR24273:SF32">
    <property type="entry name" value="HYALIN"/>
    <property type="match status" value="1"/>
</dbReference>